<feature type="repeat" description="PPR" evidence="2">
    <location>
        <begin position="496"/>
        <end position="530"/>
    </location>
</feature>
<dbReference type="AlphaFoldDB" id="A0A2P2Q603"/>
<evidence type="ECO:0000256" key="2">
    <source>
        <dbReference type="PROSITE-ProRule" id="PRU00708"/>
    </source>
</evidence>
<dbReference type="Pfam" id="PF13812">
    <property type="entry name" value="PPR_3"/>
    <property type="match status" value="1"/>
</dbReference>
<protein>
    <submittedName>
        <fullName evidence="3">Pentatricopeptide repeat-containing protein At3g57430ic</fullName>
    </submittedName>
</protein>
<dbReference type="InterPro" id="IPR002885">
    <property type="entry name" value="PPR_rpt"/>
</dbReference>
<dbReference type="SUPFAM" id="SSF48452">
    <property type="entry name" value="TPR-like"/>
    <property type="match status" value="1"/>
</dbReference>
<feature type="repeat" description="PPR" evidence="2">
    <location>
        <begin position="531"/>
        <end position="561"/>
    </location>
</feature>
<dbReference type="EMBL" id="GGEC01081917">
    <property type="protein sequence ID" value="MBX62401.1"/>
    <property type="molecule type" value="Transcribed_RNA"/>
</dbReference>
<evidence type="ECO:0000313" key="3">
    <source>
        <dbReference type="EMBL" id="MBX62401.1"/>
    </source>
</evidence>
<feature type="repeat" description="PPR" evidence="2">
    <location>
        <begin position="89"/>
        <end position="125"/>
    </location>
</feature>
<keyword evidence="1" id="KW-0677">Repeat</keyword>
<proteinExistence type="predicted"/>
<dbReference type="FunFam" id="1.25.40.10:FF:000090">
    <property type="entry name" value="Pentatricopeptide repeat-containing protein, chloroplastic"/>
    <property type="match status" value="1"/>
</dbReference>
<evidence type="ECO:0000256" key="1">
    <source>
        <dbReference type="ARBA" id="ARBA00022737"/>
    </source>
</evidence>
<accession>A0A2P2Q603</accession>
<dbReference type="InterPro" id="IPR046960">
    <property type="entry name" value="PPR_At4g14850-like_plant"/>
</dbReference>
<dbReference type="PANTHER" id="PTHR47926:SF452">
    <property type="entry name" value="PENTATRICOPEPTIDE REPEAT-CONTAINING PROTEIN"/>
    <property type="match status" value="1"/>
</dbReference>
<organism evidence="3">
    <name type="scientific">Rhizophora mucronata</name>
    <name type="common">Asiatic mangrove</name>
    <dbReference type="NCBI Taxonomy" id="61149"/>
    <lineage>
        <taxon>Eukaryota</taxon>
        <taxon>Viridiplantae</taxon>
        <taxon>Streptophyta</taxon>
        <taxon>Embryophyta</taxon>
        <taxon>Tracheophyta</taxon>
        <taxon>Spermatophyta</taxon>
        <taxon>Magnoliopsida</taxon>
        <taxon>eudicotyledons</taxon>
        <taxon>Gunneridae</taxon>
        <taxon>Pentapetalae</taxon>
        <taxon>rosids</taxon>
        <taxon>fabids</taxon>
        <taxon>Malpighiales</taxon>
        <taxon>Rhizophoraceae</taxon>
        <taxon>Rhizophora</taxon>
    </lineage>
</organism>
<dbReference type="Pfam" id="PF01535">
    <property type="entry name" value="PPR"/>
    <property type="match status" value="6"/>
</dbReference>
<dbReference type="Gene3D" id="1.25.40.10">
    <property type="entry name" value="Tetratricopeptide repeat domain"/>
    <property type="match status" value="4"/>
</dbReference>
<dbReference type="InterPro" id="IPR011990">
    <property type="entry name" value="TPR-like_helical_dom_sf"/>
</dbReference>
<dbReference type="GO" id="GO:0003723">
    <property type="term" value="F:RNA binding"/>
    <property type="evidence" value="ECO:0007669"/>
    <property type="project" value="InterPro"/>
</dbReference>
<dbReference type="PROSITE" id="PS51375">
    <property type="entry name" value="PPR"/>
    <property type="match status" value="6"/>
</dbReference>
<reference evidence="3" key="1">
    <citation type="submission" date="2018-02" db="EMBL/GenBank/DDBJ databases">
        <title>Rhizophora mucronata_Transcriptome.</title>
        <authorList>
            <person name="Meera S.P."/>
            <person name="Sreeshan A."/>
            <person name="Augustine A."/>
        </authorList>
    </citation>
    <scope>NUCLEOTIDE SEQUENCE</scope>
    <source>
        <tissue evidence="3">Leaf</tissue>
    </source>
</reference>
<dbReference type="FunFam" id="1.25.40.10:FF:000343">
    <property type="entry name" value="Pentatricopeptide repeat-containing protein At3g58590"/>
    <property type="match status" value="1"/>
</dbReference>
<dbReference type="InterPro" id="IPR046848">
    <property type="entry name" value="E_motif"/>
</dbReference>
<name>A0A2P2Q603_RHIMU</name>
<dbReference type="Pfam" id="PF13041">
    <property type="entry name" value="PPR_2"/>
    <property type="match status" value="2"/>
</dbReference>
<sequence length="677" mass="75605">MTISPWRFLWRYVNLKKVNIGLDESVFMFALRGCIELGCLDFGRGVHVDAFKFGLNVNPFVGSSLIGLYSKHGNIGDAYKAFDEISGRDVVVYTSMITGYALVGDGHGYDAFNVVRKMQQEGLDPNRVTLVSLLGAVAQVEALKEGRSIHGYAIRRGIGYLEKVFETSLVDMYVKCGDLRMAVDVFGGMKVRDIGSWNAMMAGYLKMEYQLEALDLFRVMLQEKIMPDLITLSNVLLCCADLKCLREGKSIHCYIIRMGSLLDIVITTALVDMYSQCNHLLQAKELFDTSGTRDVILYDVMMAGYLENGLACEARKIFSEMVRTRIKPNIGSVLSVLSASSDLKDMKAGRCIHGYILRRGYYASVEVANQIIYLYANSSYIAYATRVFNMLRNRDLVSWTSLMMGCIHYGQANKSITLFRLMQKERVDYDSTTLTCLIQAFCQLGWLSLAKEVHCHLYRALVETDIPVMNSLITTYAKCGKLDMARNLFEGADKKCLTSWNTMIAAYGSHGNCADALKLFGSMKRYNVEPDEVTFTSLLTACSHSGLVEDGLRVFRSMTKDYSIKPCEEHYGCMVDLLSRAGQLKEAYDLIVCLPSKQRASALSSLLSACQVHGNTEMGELIGEHLLNLEPDNAGAYTLMSNIYAEGGKWDEATEIRAKAKSKGLKKTYGYSMLGLR</sequence>
<dbReference type="PANTHER" id="PTHR47926">
    <property type="entry name" value="PENTATRICOPEPTIDE REPEAT-CONTAINING PROTEIN"/>
    <property type="match status" value="1"/>
</dbReference>
<feature type="repeat" description="PPR" evidence="2">
    <location>
        <begin position="193"/>
        <end position="227"/>
    </location>
</feature>
<feature type="repeat" description="PPR" evidence="2">
    <location>
        <begin position="294"/>
        <end position="328"/>
    </location>
</feature>
<dbReference type="Pfam" id="PF20431">
    <property type="entry name" value="E_motif"/>
    <property type="match status" value="1"/>
</dbReference>
<dbReference type="GO" id="GO:0009451">
    <property type="term" value="P:RNA modification"/>
    <property type="evidence" value="ECO:0007669"/>
    <property type="project" value="InterPro"/>
</dbReference>
<feature type="repeat" description="PPR" evidence="2">
    <location>
        <begin position="633"/>
        <end position="667"/>
    </location>
</feature>
<dbReference type="NCBIfam" id="TIGR00756">
    <property type="entry name" value="PPR"/>
    <property type="match status" value="4"/>
</dbReference>